<evidence type="ECO:0000313" key="2">
    <source>
        <dbReference type="EMBL" id="MFC4618784.1"/>
    </source>
</evidence>
<organism evidence="2 3">
    <name type="scientific">Camelliibacillus cellulosilyticus</name>
    <dbReference type="NCBI Taxonomy" id="2174486"/>
    <lineage>
        <taxon>Bacteria</taxon>
        <taxon>Bacillati</taxon>
        <taxon>Bacillota</taxon>
        <taxon>Bacilli</taxon>
        <taxon>Bacillales</taxon>
        <taxon>Sporolactobacillaceae</taxon>
        <taxon>Camelliibacillus</taxon>
    </lineage>
</organism>
<dbReference type="PANTHER" id="PTHR33360:SF2">
    <property type="entry name" value="TRANSPOSASE FOR INSERTION SEQUENCE ELEMENT IS200"/>
    <property type="match status" value="1"/>
</dbReference>
<evidence type="ECO:0000313" key="3">
    <source>
        <dbReference type="Proteomes" id="UP001596022"/>
    </source>
</evidence>
<dbReference type="InterPro" id="IPR036515">
    <property type="entry name" value="Transposase_17_sf"/>
</dbReference>
<gene>
    <name evidence="2" type="primary">tnpA</name>
    <name evidence="2" type="ORF">ACFO4N_08535</name>
</gene>
<reference evidence="3" key="1">
    <citation type="journal article" date="2019" name="Int. J. Syst. Evol. Microbiol.">
        <title>The Global Catalogue of Microorganisms (GCM) 10K type strain sequencing project: providing services to taxonomists for standard genome sequencing and annotation.</title>
        <authorList>
            <consortium name="The Broad Institute Genomics Platform"/>
            <consortium name="The Broad Institute Genome Sequencing Center for Infectious Disease"/>
            <person name="Wu L."/>
            <person name="Ma J."/>
        </authorList>
    </citation>
    <scope>NUCLEOTIDE SEQUENCE [LARGE SCALE GENOMIC DNA]</scope>
    <source>
        <strain evidence="3">CGMCC 1.16306</strain>
    </source>
</reference>
<dbReference type="Proteomes" id="UP001596022">
    <property type="component" value="Unassembled WGS sequence"/>
</dbReference>
<sequence>MDFKSNRHAIFKLNYHLVVATKYRNSCITTDMMNRLKEIAENLFTQWQCEIIEMNGEADHIHILFDAPPQVQLSKLINNFKTVSSRYIRKEFAEHLSKYYWKPFFWSRSYMLFTTGGAPLEVVKKYIESQGKTHG</sequence>
<dbReference type="SMART" id="SM01321">
    <property type="entry name" value="Y1_Tnp"/>
    <property type="match status" value="1"/>
</dbReference>
<dbReference type="SUPFAM" id="SSF143422">
    <property type="entry name" value="Transposase IS200-like"/>
    <property type="match status" value="1"/>
</dbReference>
<dbReference type="Pfam" id="PF01797">
    <property type="entry name" value="Y1_Tnp"/>
    <property type="match status" value="1"/>
</dbReference>
<accession>A0ABV9GNL8</accession>
<name>A0ABV9GNL8_9BACL</name>
<dbReference type="PANTHER" id="PTHR33360">
    <property type="entry name" value="TRANSPOSASE FOR INSERTION SEQUENCE ELEMENT IS200"/>
    <property type="match status" value="1"/>
</dbReference>
<keyword evidence="3" id="KW-1185">Reference proteome</keyword>
<evidence type="ECO:0000259" key="1">
    <source>
        <dbReference type="SMART" id="SM01321"/>
    </source>
</evidence>
<dbReference type="Gene3D" id="3.30.70.1290">
    <property type="entry name" value="Transposase IS200-like"/>
    <property type="match status" value="1"/>
</dbReference>
<proteinExistence type="predicted"/>
<dbReference type="NCBIfam" id="NF033573">
    <property type="entry name" value="transpos_IS200"/>
    <property type="match status" value="1"/>
</dbReference>
<dbReference type="InterPro" id="IPR002686">
    <property type="entry name" value="Transposase_17"/>
</dbReference>
<dbReference type="RefSeq" id="WP_376845874.1">
    <property type="nucleotide sequence ID" value="NZ_JBHSFW010000003.1"/>
</dbReference>
<comment type="caution">
    <text evidence="2">The sequence shown here is derived from an EMBL/GenBank/DDBJ whole genome shotgun (WGS) entry which is preliminary data.</text>
</comment>
<dbReference type="EMBL" id="JBHSFW010000003">
    <property type="protein sequence ID" value="MFC4618784.1"/>
    <property type="molecule type" value="Genomic_DNA"/>
</dbReference>
<feature type="domain" description="Transposase IS200-like" evidence="1">
    <location>
        <begin position="10"/>
        <end position="130"/>
    </location>
</feature>
<protein>
    <submittedName>
        <fullName evidence="2">IS200/IS605 family transposase</fullName>
    </submittedName>
</protein>